<feature type="compositionally biased region" description="Low complexity" evidence="1">
    <location>
        <begin position="933"/>
        <end position="967"/>
    </location>
</feature>
<dbReference type="EMBL" id="AGWM01000002">
    <property type="protein sequence ID" value="EPD28742.1"/>
    <property type="molecule type" value="Genomic_DNA"/>
</dbReference>
<feature type="chain" id="PRO_5038367960" evidence="3">
    <location>
        <begin position="25"/>
        <end position="1030"/>
    </location>
</feature>
<organism evidence="4 5">
    <name type="scientific">Actinotignum schaalii FB123-CNA-2</name>
    <dbReference type="NCBI Taxonomy" id="883067"/>
    <lineage>
        <taxon>Bacteria</taxon>
        <taxon>Bacillati</taxon>
        <taxon>Actinomycetota</taxon>
        <taxon>Actinomycetes</taxon>
        <taxon>Actinomycetales</taxon>
        <taxon>Actinomycetaceae</taxon>
        <taxon>Actinotignum</taxon>
    </lineage>
</organism>
<keyword evidence="2" id="KW-0812">Transmembrane</keyword>
<evidence type="ECO:0000256" key="3">
    <source>
        <dbReference type="SAM" id="SignalP"/>
    </source>
</evidence>
<feature type="region of interest" description="Disordered" evidence="1">
    <location>
        <begin position="326"/>
        <end position="350"/>
    </location>
</feature>
<feature type="compositionally biased region" description="Pro residues" evidence="1">
    <location>
        <begin position="876"/>
        <end position="887"/>
    </location>
</feature>
<feature type="region of interest" description="Disordered" evidence="1">
    <location>
        <begin position="510"/>
        <end position="573"/>
    </location>
</feature>
<evidence type="ECO:0000313" key="4">
    <source>
        <dbReference type="EMBL" id="EPD28742.1"/>
    </source>
</evidence>
<dbReference type="eggNOG" id="COG0803">
    <property type="taxonomic scope" value="Bacteria"/>
</dbReference>
<feature type="compositionally biased region" description="Low complexity" evidence="1">
    <location>
        <begin position="822"/>
        <end position="833"/>
    </location>
</feature>
<feature type="compositionally biased region" description="Pro residues" evidence="1">
    <location>
        <begin position="518"/>
        <end position="570"/>
    </location>
</feature>
<feature type="region of interest" description="Disordered" evidence="1">
    <location>
        <begin position="766"/>
        <end position="981"/>
    </location>
</feature>
<keyword evidence="3" id="KW-0732">Signal</keyword>
<evidence type="ECO:0000256" key="2">
    <source>
        <dbReference type="SAM" id="Phobius"/>
    </source>
</evidence>
<dbReference type="OrthoDB" id="4422177at2"/>
<proteinExistence type="predicted"/>
<feature type="compositionally biased region" description="Low complexity" evidence="1">
    <location>
        <begin position="772"/>
        <end position="794"/>
    </location>
</feature>
<dbReference type="HOGENOM" id="CLU_009657_1_0_11"/>
<feature type="compositionally biased region" description="Gly residues" evidence="1">
    <location>
        <begin position="796"/>
        <end position="821"/>
    </location>
</feature>
<protein>
    <submittedName>
        <fullName evidence="4">Surface-anchored protein domain</fullName>
    </submittedName>
</protein>
<dbReference type="NCBIfam" id="TIGR03769">
    <property type="entry name" value="P_ac_wall_RPT"/>
    <property type="match status" value="1"/>
</dbReference>
<sequence length="1030" mass="105207">MARRLLAALAAAALTAGIVPAAAAAPDDGKIVTTTAHVDAPKVFWENGTFVLKNEAYDELYPLEKTVNWVGRGYARSGSNQGGQQYIFLPPDNEAYGHLRKVAERWYSAPGMPSGPFPIWAGFGADAGIPVEQFRNGTFALELTKFDGPGRMEAFMTNMDLYLPLFSSHETGRRVSYLVPGSHTHNETAFTKPGRYTLTYRAIARGVDGKIIASQEIPFVWQVGGTRPAKEAGPDLATAFNAAPTGDTSGYRFSLAPYEGREHDADDQLTELRFDAGSETVAGKVQFFLDGYFLAEVPVEKGQARWAEMIGSGASNFQAVFVPGTPGTGGTAGTPKADGAANSAPGAQATTGARWVSAPVSYAFGDAEASTSESAAQLPEPHSQDPAPAMEGGEYTPSSFDYTVRTEKTATGNVTTSVAFADPKVRAYVHGGYYAKAEDKYPDCEVNMVTDSRGVATVTQGDSWCEGYHLKLSIDPHPEVNMSAAADVHFGTMDLSAPQSYSGRLAAAPAIGTGTQPAPAPQPEPAPEPEPGPNPAPNPSPNPGPNPPAPAPTPSVSPSAPAPAPAPKPAPSRTILRRGHVDLQAMPGEGGPGVALKDDTLEHATTSVQRDVSTVALAVPDSAKSPRAKGAVFDFLGAEGERLYQLPQNWDRSHIWPGWSTESYRKPTRFHVEPESIPAGAQYHAYALSGFGNVDRLFDTSRTALDLPDPTHQHAGWAFTQPGVYVLRVWYDDAAAAPEASGAGGANRAGRLVFLVGDETIAGYEQGTVSIPGDPAAPEPGGADHPSVDPNPGGKPNPGGGNPGGTPNPGGNPGGNPGDNPGGTVNPGGAPTPGATPAPQPSATPGTPGGISTQKPNPRPGIPGPGNNPGNKPLTPGGPPAPAPLPENPGAKALPPSGNAPLSPGGGATLTGNRVVGAPQAAGGGAPRPISPAPAKAGGPAAGKAAAPSATPSASATPGAGTPSGSAFVGMPNGAAGQGNQAAAGANADASASGWDRSIKLSTLAKIMGVIALCALCLGGGVALERHRRK</sequence>
<gene>
    <name evidence="4" type="ORF">HMPREF9237_00270</name>
</gene>
<dbReference type="RefSeq" id="WP_016441916.1">
    <property type="nucleotide sequence ID" value="NZ_KE150262.1"/>
</dbReference>
<dbReference type="InterPro" id="IPR022435">
    <property type="entry name" value="Surface-anchored_actinobac"/>
</dbReference>
<keyword evidence="2" id="KW-1133">Transmembrane helix</keyword>
<dbReference type="Proteomes" id="UP000014393">
    <property type="component" value="Unassembled WGS sequence"/>
</dbReference>
<name>S2W836_9ACTO</name>
<feature type="transmembrane region" description="Helical" evidence="2">
    <location>
        <begin position="1007"/>
        <end position="1024"/>
    </location>
</feature>
<dbReference type="AlphaFoldDB" id="S2W836"/>
<dbReference type="PATRIC" id="fig|883067.3.peg.273"/>
<keyword evidence="2" id="KW-0472">Membrane</keyword>
<evidence type="ECO:0000313" key="5">
    <source>
        <dbReference type="Proteomes" id="UP000014393"/>
    </source>
</evidence>
<evidence type="ECO:0000256" key="1">
    <source>
        <dbReference type="SAM" id="MobiDB-lite"/>
    </source>
</evidence>
<dbReference type="NCBIfam" id="NF038134">
    <property type="entry name" value="choice_anch_M"/>
    <property type="match status" value="2"/>
</dbReference>
<reference evidence="4 5" key="1">
    <citation type="submission" date="2013-05" db="EMBL/GenBank/DDBJ databases">
        <title>The Genome Sequence of Actinobaculum schaalii FB123-CNA2.</title>
        <authorList>
            <consortium name="The Broad Institute Genomics Platform"/>
            <person name="Earl A."/>
            <person name="Ward D."/>
            <person name="Feldgarden M."/>
            <person name="Gevers D."/>
            <person name="Saerens B."/>
            <person name="Vaneechoutte M."/>
            <person name="Walker B."/>
            <person name="Young S."/>
            <person name="Zeng Q."/>
            <person name="Gargeya S."/>
            <person name="Fitzgerald M."/>
            <person name="Haas B."/>
            <person name="Abouelleil A."/>
            <person name="Allen A.W."/>
            <person name="Alvarado L."/>
            <person name="Arachchi H.M."/>
            <person name="Berlin A.M."/>
            <person name="Chapman S.B."/>
            <person name="Gainer-Dewar J."/>
            <person name="Goldberg J."/>
            <person name="Griggs A."/>
            <person name="Gujja S."/>
            <person name="Hansen M."/>
            <person name="Howarth C."/>
            <person name="Imamovic A."/>
            <person name="Ireland A."/>
            <person name="Larimer J."/>
            <person name="McCowan C."/>
            <person name="Murphy C."/>
            <person name="Pearson M."/>
            <person name="Poon T.W."/>
            <person name="Priest M."/>
            <person name="Roberts A."/>
            <person name="Saif S."/>
            <person name="Shea T."/>
            <person name="Sisk P."/>
            <person name="Sykes S."/>
            <person name="Wortman J."/>
            <person name="Nusbaum C."/>
            <person name="Birren B."/>
        </authorList>
    </citation>
    <scope>NUCLEOTIDE SEQUENCE [LARGE SCALE GENOMIC DNA]</scope>
    <source>
        <strain evidence="4 5">FB123-CNA-2</strain>
    </source>
</reference>
<comment type="caution">
    <text evidence="4">The sequence shown here is derived from an EMBL/GenBank/DDBJ whole genome shotgun (WGS) entry which is preliminary data.</text>
</comment>
<keyword evidence="5" id="KW-1185">Reference proteome</keyword>
<feature type="region of interest" description="Disordered" evidence="1">
    <location>
        <begin position="369"/>
        <end position="399"/>
    </location>
</feature>
<accession>S2W836</accession>
<feature type="signal peptide" evidence="3">
    <location>
        <begin position="1"/>
        <end position="24"/>
    </location>
</feature>